<dbReference type="GO" id="GO:0009277">
    <property type="term" value="C:fungal-type cell wall"/>
    <property type="evidence" value="ECO:0007669"/>
    <property type="project" value="UniProtKB-ARBA"/>
</dbReference>
<evidence type="ECO:0000313" key="9">
    <source>
        <dbReference type="Proteomes" id="UP000292447"/>
    </source>
</evidence>
<evidence type="ECO:0000256" key="6">
    <source>
        <dbReference type="SAM" id="SignalP"/>
    </source>
</evidence>
<keyword evidence="3" id="KW-0964">Secreted</keyword>
<proteinExistence type="predicted"/>
<comment type="subcellular location">
    <subcellularLocation>
        <location evidence="1">Secreted</location>
        <location evidence="1">Cell wall</location>
    </subcellularLocation>
</comment>
<feature type="chain" id="PRO_5020500528" evidence="6">
    <location>
        <begin position="20"/>
        <end position="341"/>
    </location>
</feature>
<evidence type="ECO:0000256" key="3">
    <source>
        <dbReference type="ARBA" id="ARBA00022525"/>
    </source>
</evidence>
<keyword evidence="4 6" id="KW-0732">Signal</keyword>
<evidence type="ECO:0000256" key="1">
    <source>
        <dbReference type="ARBA" id="ARBA00004191"/>
    </source>
</evidence>
<keyword evidence="9" id="KW-1185">Reference proteome</keyword>
<keyword evidence="2" id="KW-0134">Cell wall</keyword>
<evidence type="ECO:0000259" key="7">
    <source>
        <dbReference type="Pfam" id="PF11765"/>
    </source>
</evidence>
<feature type="signal peptide" evidence="6">
    <location>
        <begin position="1"/>
        <end position="19"/>
    </location>
</feature>
<evidence type="ECO:0000256" key="2">
    <source>
        <dbReference type="ARBA" id="ARBA00022512"/>
    </source>
</evidence>
<dbReference type="STRING" id="2163413.A0A4P6XW59"/>
<dbReference type="Pfam" id="PF11765">
    <property type="entry name" value="Hyphal_reg_CWP"/>
    <property type="match status" value="1"/>
</dbReference>
<evidence type="ECO:0000256" key="5">
    <source>
        <dbReference type="ARBA" id="ARBA00023180"/>
    </source>
</evidence>
<dbReference type="InterPro" id="IPR021031">
    <property type="entry name" value="Hyphal-reg_cell_wall_N"/>
</dbReference>
<dbReference type="EMBL" id="CP034462">
    <property type="protein sequence ID" value="QBM91185.1"/>
    <property type="molecule type" value="Genomic_DNA"/>
</dbReference>
<protein>
    <submittedName>
        <fullName evidence="8">Hyphally regulated cell wall protein N-terminal</fullName>
    </submittedName>
</protein>
<dbReference type="Proteomes" id="UP000292447">
    <property type="component" value="Chromosome VII"/>
</dbReference>
<evidence type="ECO:0000313" key="8">
    <source>
        <dbReference type="EMBL" id="QBM91185.1"/>
    </source>
</evidence>
<feature type="domain" description="Hyphally-regulated cell wall protein N-terminal" evidence="7">
    <location>
        <begin position="13"/>
        <end position="332"/>
    </location>
</feature>
<gene>
    <name evidence="8" type="primary">MPUL0G02280</name>
    <name evidence="8" type="ORF">METSCH_G02280</name>
</gene>
<dbReference type="AlphaFoldDB" id="A0A4P6XW59"/>
<sequence length="341" mass="37028">MNAQAKLVTILALSFSAVALTITDNTVETIVFDKHDEDLTVNSGAYYWLLNNNSTVLRGSVENNGGLYVSNFLGVASDFTTVGSSFVNRGSLDFNTLDAKEVSTYNITSSDTFENSGDIFFGVSGGMPIKTPFTITAATSWTNQGRIVFEKTSEPSARVFVGKENAEENGLRYIKNEGAICLYNTEWKQTTNVVGKGCITVGKNSKFQLQFTLNKLSLYFRGEQTINLAESDSSLEFTGLTQGVLATCPTFKVVGFGNGNTVKIDQYLRGFFYDTQTGILKIKLYGSSVLRLDIGRDYKPSKFKKAGTAGGSSISYRGGPPNNAPAICSCDKTLFESTVQN</sequence>
<evidence type="ECO:0000256" key="4">
    <source>
        <dbReference type="ARBA" id="ARBA00022729"/>
    </source>
</evidence>
<reference evidence="9" key="1">
    <citation type="submission" date="2019-03" db="EMBL/GenBank/DDBJ databases">
        <title>Snf2 controls pulcherriminic acid biosynthesis and connects pigmentation and antifungal activity of the yeast Metschnikowia pulcherrima.</title>
        <authorList>
            <person name="Gore-Lloyd D."/>
            <person name="Sumann I."/>
            <person name="Brachmann A.O."/>
            <person name="Schneeberger K."/>
            <person name="Ortiz-Merino R.A."/>
            <person name="Moreno-Beltran M."/>
            <person name="Schlaefli M."/>
            <person name="Kirner P."/>
            <person name="Santos Kron A."/>
            <person name="Wolfe K.H."/>
            <person name="Piel J."/>
            <person name="Ahrens C.H."/>
            <person name="Henk D."/>
            <person name="Freimoser F.M."/>
        </authorList>
    </citation>
    <scope>NUCLEOTIDE SEQUENCE [LARGE SCALE GENOMIC DNA]</scope>
    <source>
        <strain evidence="9">APC 1.2</strain>
    </source>
</reference>
<accession>A0A4P6XW59</accession>
<organism evidence="8 9">
    <name type="scientific">Metschnikowia aff. pulcherrima</name>
    <dbReference type="NCBI Taxonomy" id="2163413"/>
    <lineage>
        <taxon>Eukaryota</taxon>
        <taxon>Fungi</taxon>
        <taxon>Dikarya</taxon>
        <taxon>Ascomycota</taxon>
        <taxon>Saccharomycotina</taxon>
        <taxon>Pichiomycetes</taxon>
        <taxon>Metschnikowiaceae</taxon>
        <taxon>Metschnikowia</taxon>
    </lineage>
</organism>
<name>A0A4P6XW59_9ASCO</name>
<keyword evidence="5" id="KW-0325">Glycoprotein</keyword>